<name>A0ABP1ATQ9_9BRYO</name>
<organism evidence="2 3">
    <name type="scientific">Sphagnum jensenii</name>
    <dbReference type="NCBI Taxonomy" id="128206"/>
    <lineage>
        <taxon>Eukaryota</taxon>
        <taxon>Viridiplantae</taxon>
        <taxon>Streptophyta</taxon>
        <taxon>Embryophyta</taxon>
        <taxon>Bryophyta</taxon>
        <taxon>Sphagnophytina</taxon>
        <taxon>Sphagnopsida</taxon>
        <taxon>Sphagnales</taxon>
        <taxon>Sphagnaceae</taxon>
        <taxon>Sphagnum</taxon>
    </lineage>
</organism>
<evidence type="ECO:0000313" key="2">
    <source>
        <dbReference type="EMBL" id="CAK9865974.1"/>
    </source>
</evidence>
<dbReference type="InterPro" id="IPR024983">
    <property type="entry name" value="CHAT_dom"/>
</dbReference>
<protein>
    <recommendedName>
        <fullName evidence="1">CHAT domain-containing protein</fullName>
    </recommendedName>
</protein>
<keyword evidence="3" id="KW-1185">Reference proteome</keyword>
<dbReference type="Proteomes" id="UP001497522">
    <property type="component" value="Chromosome 16"/>
</dbReference>
<feature type="domain" description="CHAT" evidence="1">
    <location>
        <begin position="269"/>
        <end position="316"/>
    </location>
</feature>
<dbReference type="Pfam" id="PF12770">
    <property type="entry name" value="CHAT"/>
    <property type="match status" value="2"/>
</dbReference>
<feature type="domain" description="CHAT" evidence="1">
    <location>
        <begin position="35"/>
        <end position="170"/>
    </location>
</feature>
<evidence type="ECO:0000259" key="1">
    <source>
        <dbReference type="Pfam" id="PF12770"/>
    </source>
</evidence>
<reference evidence="2" key="1">
    <citation type="submission" date="2024-03" db="EMBL/GenBank/DDBJ databases">
        <authorList>
            <consortium name="ELIXIR-Norway"/>
            <consortium name="Elixir Norway"/>
        </authorList>
    </citation>
    <scope>NUCLEOTIDE SEQUENCE</scope>
</reference>
<dbReference type="EMBL" id="OZ023717">
    <property type="protein sequence ID" value="CAK9865974.1"/>
    <property type="molecule type" value="Genomic_DNA"/>
</dbReference>
<accession>A0ABP1ATQ9</accession>
<evidence type="ECO:0000313" key="3">
    <source>
        <dbReference type="Proteomes" id="UP001497522"/>
    </source>
</evidence>
<sequence>MGDPQDLQASLKKIHAYMSGSYDPQSLQAKTIQTDLEKLYDTFIRPISDLLDGMKPEDKLVFALDDVLTNVPFSILLDAKTGKYLIENHTISFTPVLRVLAQCNERFKSMCHASQRVGQSVALGDPAYRQDKRLVHSLKEVTKISEFFQDGCVKVITGPEASIDNLLNSVNLPVDTVQGFCSHSCSWSYSSSRSSFHQYDQGIVESDEPEEEAFNETLHKFEMLGIGCVRGGSTSVLTEDKCISEKDKKAGILRSENVVKLGFEWRSRMVLKTEGVVGLPQSFLVAGVPCVVASQWSLKDEPNSKLMKSYITTKHAQMFLAPTKTHLTQAQEKR</sequence>
<proteinExistence type="predicted"/>
<gene>
    <name evidence="2" type="ORF">CSSPJE1EN2_LOCUS8969</name>
</gene>